<dbReference type="Pfam" id="PF13408">
    <property type="entry name" value="Zn_ribbon_recom"/>
    <property type="match status" value="1"/>
</dbReference>
<dbReference type="CDD" id="cd00338">
    <property type="entry name" value="Ser_Recombinase"/>
    <property type="match status" value="1"/>
</dbReference>
<dbReference type="InterPro" id="IPR006119">
    <property type="entry name" value="Resolv_N"/>
</dbReference>
<dbReference type="RefSeq" id="WP_111921156.1">
    <property type="nucleotide sequence ID" value="NZ_UAWC01000001.1"/>
</dbReference>
<dbReference type="GO" id="GO:0003677">
    <property type="term" value="F:DNA binding"/>
    <property type="evidence" value="ECO:0007669"/>
    <property type="project" value="UniProtKB-KW"/>
</dbReference>
<dbReference type="PANTHER" id="PTHR30461:SF23">
    <property type="entry name" value="DNA RECOMBINASE-RELATED"/>
    <property type="match status" value="1"/>
</dbReference>
<dbReference type="Proteomes" id="UP000250223">
    <property type="component" value="Unassembled WGS sequence"/>
</dbReference>
<dbReference type="EMBL" id="UAWC01000001">
    <property type="protein sequence ID" value="SQB33435.1"/>
    <property type="molecule type" value="Genomic_DNA"/>
</dbReference>
<proteinExistence type="predicted"/>
<feature type="active site" description="O-(5'-phospho-DNA)-serine intermediate" evidence="4 5">
    <location>
        <position position="9"/>
    </location>
</feature>
<dbReference type="InterPro" id="IPR036162">
    <property type="entry name" value="Resolvase-like_N_sf"/>
</dbReference>
<dbReference type="Pfam" id="PF00239">
    <property type="entry name" value="Resolvase"/>
    <property type="match status" value="1"/>
</dbReference>
<evidence type="ECO:0000313" key="9">
    <source>
        <dbReference type="Proteomes" id="UP000250223"/>
    </source>
</evidence>
<gene>
    <name evidence="8" type="primary">hin</name>
    <name evidence="8" type="ORF">NCTC13028_00428</name>
</gene>
<dbReference type="Gene3D" id="3.90.1750.20">
    <property type="entry name" value="Putative Large Serine Recombinase, Chain B, Domain 2"/>
    <property type="match status" value="1"/>
</dbReference>
<dbReference type="PROSITE" id="PS00397">
    <property type="entry name" value="RECOMBINASES_1"/>
    <property type="match status" value="1"/>
</dbReference>
<evidence type="ECO:0000256" key="2">
    <source>
        <dbReference type="ARBA" id="ARBA00023125"/>
    </source>
</evidence>
<evidence type="ECO:0000313" key="8">
    <source>
        <dbReference type="EMBL" id="SQB33435.1"/>
    </source>
</evidence>
<dbReference type="InterPro" id="IPR038109">
    <property type="entry name" value="DNA_bind_recomb_sf"/>
</dbReference>
<dbReference type="PROSITE" id="PS51737">
    <property type="entry name" value="RECOMBINASE_DNA_BIND"/>
    <property type="match status" value="1"/>
</dbReference>
<feature type="domain" description="Recombinase" evidence="7">
    <location>
        <begin position="157"/>
        <end position="294"/>
    </location>
</feature>
<dbReference type="PROSITE" id="PS51736">
    <property type="entry name" value="RECOMBINASES_3"/>
    <property type="match status" value="1"/>
</dbReference>
<evidence type="ECO:0000256" key="3">
    <source>
        <dbReference type="ARBA" id="ARBA00023172"/>
    </source>
</evidence>
<organism evidence="8 9">
    <name type="scientific">Clostridium cochlearium</name>
    <dbReference type="NCBI Taxonomy" id="1494"/>
    <lineage>
        <taxon>Bacteria</taxon>
        <taxon>Bacillati</taxon>
        <taxon>Bacillota</taxon>
        <taxon>Clostridia</taxon>
        <taxon>Eubacteriales</taxon>
        <taxon>Clostridiaceae</taxon>
        <taxon>Clostridium</taxon>
    </lineage>
</organism>
<evidence type="ECO:0000259" key="6">
    <source>
        <dbReference type="PROSITE" id="PS51736"/>
    </source>
</evidence>
<dbReference type="PANTHER" id="PTHR30461">
    <property type="entry name" value="DNA-INVERTASE FROM LAMBDOID PROPHAGE"/>
    <property type="match status" value="1"/>
</dbReference>
<feature type="domain" description="Resolvase/invertase-type recombinase catalytic" evidence="6">
    <location>
        <begin position="1"/>
        <end position="149"/>
    </location>
</feature>
<dbReference type="InterPro" id="IPR025827">
    <property type="entry name" value="Zn_ribbon_recom_dom"/>
</dbReference>
<sequence>MIAVYCRVSTEDQHERGTIENQIEFAKKYCDLHELPIFKIYKEDGISGTIPLEDRPCGKELLQDAENKKIDTLLLYKLDRLGRSARITLNSIHLLEQLNVQIKSMTEPFDTSSPSGRFMITMLAGVADLERSTILERMWLGTNRAAREGKWLGGIVPYGYYVDNKKYLQINNNKLPNLDLSEADVIKLIFSLSVDKGYSSIQISDYLNSLGIPTSYMKDNRRFAKGKRKVSVAGTWGPSTVLRILRNKTYMGIHEYGKRSKKKNREIITRKIPSIVSEDTWYKAQETIEDNKIEANRNRKRQYLLRGLIKCSICGRTYVGANHGKNKYYYICNGKITYRDSCKSKNLNGKYIEELVWNDIVEFINNPKDSINVLKENLNSKNNDKLLEHKKCLEQNLKTKDTEKQSILDLFRKNLIDYSDVEIQLNKINEEYNNIILAIDYIEKDIKSCNDINNIDTINELLNNMKKKINGQLNFEDKRNIVKMLVDKITVETKKDNAGTKKAILHINYVFKVSSHTDKDLMKQLT</sequence>
<evidence type="ECO:0000256" key="4">
    <source>
        <dbReference type="PIRSR" id="PIRSR606118-50"/>
    </source>
</evidence>
<dbReference type="Gene3D" id="3.40.50.1390">
    <property type="entry name" value="Resolvase, N-terminal catalytic domain"/>
    <property type="match status" value="1"/>
</dbReference>
<dbReference type="Pfam" id="PF07508">
    <property type="entry name" value="Recombinase"/>
    <property type="match status" value="1"/>
</dbReference>
<protein>
    <submittedName>
        <fullName evidence="8">DNA recombinase</fullName>
    </submittedName>
</protein>
<evidence type="ECO:0000256" key="5">
    <source>
        <dbReference type="PROSITE-ProRule" id="PRU10137"/>
    </source>
</evidence>
<dbReference type="InterPro" id="IPR050639">
    <property type="entry name" value="SSR_resolvase"/>
</dbReference>
<evidence type="ECO:0000256" key="1">
    <source>
        <dbReference type="ARBA" id="ARBA00022908"/>
    </source>
</evidence>
<dbReference type="GO" id="GO:0015074">
    <property type="term" value="P:DNA integration"/>
    <property type="evidence" value="ECO:0007669"/>
    <property type="project" value="UniProtKB-KW"/>
</dbReference>
<dbReference type="SUPFAM" id="SSF53041">
    <property type="entry name" value="Resolvase-like"/>
    <property type="match status" value="1"/>
</dbReference>
<keyword evidence="1" id="KW-0229">DNA integration</keyword>
<dbReference type="SMART" id="SM00857">
    <property type="entry name" value="Resolvase"/>
    <property type="match status" value="1"/>
</dbReference>
<accession>A0A2X2WBL3</accession>
<reference evidence="8 9" key="1">
    <citation type="submission" date="2018-06" db="EMBL/GenBank/DDBJ databases">
        <authorList>
            <consortium name="Pathogen Informatics"/>
            <person name="Doyle S."/>
        </authorList>
    </citation>
    <scope>NUCLEOTIDE SEQUENCE [LARGE SCALE GENOMIC DNA]</scope>
    <source>
        <strain evidence="8 9">NCTC13028</strain>
    </source>
</reference>
<dbReference type="InterPro" id="IPR011109">
    <property type="entry name" value="DNA_bind_recombinase_dom"/>
</dbReference>
<dbReference type="InterPro" id="IPR006118">
    <property type="entry name" value="Recombinase_CS"/>
</dbReference>
<keyword evidence="3" id="KW-0233">DNA recombination</keyword>
<keyword evidence="2" id="KW-0238">DNA-binding</keyword>
<dbReference type="AlphaFoldDB" id="A0A2X2WBL3"/>
<name>A0A2X2WBL3_CLOCO</name>
<dbReference type="GO" id="GO:0000150">
    <property type="term" value="F:DNA strand exchange activity"/>
    <property type="evidence" value="ECO:0007669"/>
    <property type="project" value="InterPro"/>
</dbReference>
<evidence type="ECO:0000259" key="7">
    <source>
        <dbReference type="PROSITE" id="PS51737"/>
    </source>
</evidence>